<sequence>MATYAAPAKDLKKGVESVGIYSCLILSAAQPPRRTPRRIRQSAERVFRPISDLVREVLAGRLQNSPATVVPYVMFQRGILTPKYSSPPSQWSYIAASTR</sequence>
<keyword evidence="2" id="KW-1185">Reference proteome</keyword>
<proteinExistence type="predicted"/>
<reference evidence="1 2" key="1">
    <citation type="submission" date="2024-09" db="EMBL/GenBank/DDBJ databases">
        <title>Chromosome-scale assembly of Riccia fluitans.</title>
        <authorList>
            <person name="Paukszto L."/>
            <person name="Sawicki J."/>
            <person name="Karawczyk K."/>
            <person name="Piernik-Szablinska J."/>
            <person name="Szczecinska M."/>
            <person name="Mazdziarz M."/>
        </authorList>
    </citation>
    <scope>NUCLEOTIDE SEQUENCE [LARGE SCALE GENOMIC DNA]</scope>
    <source>
        <strain evidence="1">Rf_01</strain>
        <tissue evidence="1">Aerial parts of the thallus</tissue>
    </source>
</reference>
<comment type="caution">
    <text evidence="1">The sequence shown here is derived from an EMBL/GenBank/DDBJ whole genome shotgun (WGS) entry which is preliminary data.</text>
</comment>
<protein>
    <submittedName>
        <fullName evidence="1">Uncharacterized protein</fullName>
    </submittedName>
</protein>
<dbReference type="EMBL" id="JBHFFA010000008">
    <property type="protein sequence ID" value="KAL2608886.1"/>
    <property type="molecule type" value="Genomic_DNA"/>
</dbReference>
<gene>
    <name evidence="1" type="ORF">R1flu_027459</name>
</gene>
<dbReference type="Proteomes" id="UP001605036">
    <property type="component" value="Unassembled WGS sequence"/>
</dbReference>
<organism evidence="1 2">
    <name type="scientific">Riccia fluitans</name>
    <dbReference type="NCBI Taxonomy" id="41844"/>
    <lineage>
        <taxon>Eukaryota</taxon>
        <taxon>Viridiplantae</taxon>
        <taxon>Streptophyta</taxon>
        <taxon>Embryophyta</taxon>
        <taxon>Marchantiophyta</taxon>
        <taxon>Marchantiopsida</taxon>
        <taxon>Marchantiidae</taxon>
        <taxon>Marchantiales</taxon>
        <taxon>Ricciaceae</taxon>
        <taxon>Riccia</taxon>
    </lineage>
</organism>
<name>A0ABD1XIY8_9MARC</name>
<evidence type="ECO:0000313" key="2">
    <source>
        <dbReference type="Proteomes" id="UP001605036"/>
    </source>
</evidence>
<dbReference type="AlphaFoldDB" id="A0ABD1XIY8"/>
<evidence type="ECO:0000313" key="1">
    <source>
        <dbReference type="EMBL" id="KAL2608886.1"/>
    </source>
</evidence>
<accession>A0ABD1XIY8</accession>